<accession>A0A2G4YSF2</accession>
<feature type="modified residue" description="4-aspartylphosphate" evidence="1">
    <location>
        <position position="60"/>
    </location>
</feature>
<dbReference type="CDD" id="cd01948">
    <property type="entry name" value="EAL"/>
    <property type="match status" value="1"/>
</dbReference>
<dbReference type="Pfam" id="PF00072">
    <property type="entry name" value="Response_reg"/>
    <property type="match status" value="1"/>
</dbReference>
<dbReference type="SUPFAM" id="SSF52172">
    <property type="entry name" value="CheY-like"/>
    <property type="match status" value="1"/>
</dbReference>
<evidence type="ECO:0000256" key="1">
    <source>
        <dbReference type="PROSITE-ProRule" id="PRU00169"/>
    </source>
</evidence>
<dbReference type="GO" id="GO:0071111">
    <property type="term" value="F:cyclic-guanylate-specific phosphodiesterase activity"/>
    <property type="evidence" value="ECO:0007669"/>
    <property type="project" value="InterPro"/>
</dbReference>
<dbReference type="GO" id="GO:0000160">
    <property type="term" value="P:phosphorelay signal transduction system"/>
    <property type="evidence" value="ECO:0007669"/>
    <property type="project" value="InterPro"/>
</dbReference>
<proteinExistence type="predicted"/>
<dbReference type="InterPro" id="IPR001633">
    <property type="entry name" value="EAL_dom"/>
</dbReference>
<keyword evidence="1" id="KW-0597">Phosphoprotein</keyword>
<reference evidence="4 5" key="1">
    <citation type="submission" date="2017-10" db="EMBL/GenBank/DDBJ databases">
        <title>Frigbacter circumglobatus gen. nov. sp. nov., isolated from sediment cultured in situ.</title>
        <authorList>
            <person name="Zhao Z."/>
        </authorList>
    </citation>
    <scope>NUCLEOTIDE SEQUENCE [LARGE SCALE GENOMIC DNA]</scope>
    <source>
        <strain evidence="4 5">ZYL</strain>
    </source>
</reference>
<evidence type="ECO:0000313" key="5">
    <source>
        <dbReference type="Proteomes" id="UP000229730"/>
    </source>
</evidence>
<dbReference type="Pfam" id="PF00563">
    <property type="entry name" value="EAL"/>
    <property type="match status" value="1"/>
</dbReference>
<organism evidence="4 5">
    <name type="scientific">Paremcibacter congregatus</name>
    <dbReference type="NCBI Taxonomy" id="2043170"/>
    <lineage>
        <taxon>Bacteria</taxon>
        <taxon>Pseudomonadati</taxon>
        <taxon>Pseudomonadota</taxon>
        <taxon>Alphaproteobacteria</taxon>
        <taxon>Emcibacterales</taxon>
        <taxon>Emcibacteraceae</taxon>
        <taxon>Paremcibacter</taxon>
    </lineage>
</organism>
<protein>
    <recommendedName>
        <fullName evidence="6">Diguanylate phosphodiesterase</fullName>
    </recommendedName>
</protein>
<feature type="domain" description="Response regulatory" evidence="2">
    <location>
        <begin position="11"/>
        <end position="130"/>
    </location>
</feature>
<dbReference type="InterPro" id="IPR035919">
    <property type="entry name" value="EAL_sf"/>
</dbReference>
<gene>
    <name evidence="4" type="ORF">CRD36_07155</name>
</gene>
<dbReference type="PANTHER" id="PTHR33121:SF71">
    <property type="entry name" value="OXYGEN SENSOR PROTEIN DOSP"/>
    <property type="match status" value="1"/>
</dbReference>
<dbReference type="Gene3D" id="3.40.50.2300">
    <property type="match status" value="1"/>
</dbReference>
<dbReference type="EMBL" id="PDEM01000016">
    <property type="protein sequence ID" value="PHZ85180.1"/>
    <property type="molecule type" value="Genomic_DNA"/>
</dbReference>
<dbReference type="PROSITE" id="PS50883">
    <property type="entry name" value="EAL"/>
    <property type="match status" value="1"/>
</dbReference>
<dbReference type="InParanoid" id="A0A2G4YSF2"/>
<name>A0A2G4YSF2_9PROT</name>
<dbReference type="RefSeq" id="WP_099472068.1">
    <property type="nucleotide sequence ID" value="NZ_CP041025.1"/>
</dbReference>
<evidence type="ECO:0000313" key="4">
    <source>
        <dbReference type="EMBL" id="PHZ85180.1"/>
    </source>
</evidence>
<dbReference type="PROSITE" id="PS50110">
    <property type="entry name" value="RESPONSE_REGULATORY"/>
    <property type="match status" value="1"/>
</dbReference>
<dbReference type="SMART" id="SM00052">
    <property type="entry name" value="EAL"/>
    <property type="match status" value="1"/>
</dbReference>
<dbReference type="PANTHER" id="PTHR33121">
    <property type="entry name" value="CYCLIC DI-GMP PHOSPHODIESTERASE PDEF"/>
    <property type="match status" value="1"/>
</dbReference>
<evidence type="ECO:0000259" key="2">
    <source>
        <dbReference type="PROSITE" id="PS50110"/>
    </source>
</evidence>
<evidence type="ECO:0008006" key="6">
    <source>
        <dbReference type="Google" id="ProtNLM"/>
    </source>
</evidence>
<feature type="domain" description="EAL" evidence="3">
    <location>
        <begin position="134"/>
        <end position="389"/>
    </location>
</feature>
<dbReference type="SUPFAM" id="SSF141868">
    <property type="entry name" value="EAL domain-like"/>
    <property type="match status" value="1"/>
</dbReference>
<sequence>MTPIVLNSRPKLLVVDDEVDVADFIAEVAEGVGYETMTVNEGQNFFEMVTRYQPTSIILDLNLPGYDGVELLRYLAEQKSSAAIYIASGADQRTIAAAQSLGKQYNLNIVESFSKPVMVEELEKILSLNTTSEERVSTSGIRKALASREIQPFFQPKVDLNNADNKMIGVEALVRWITTSGQMIFPDEFLPVVAAEGLMPELTAAVVEQSFAAQKMWLDNGLDITVAINLDGCLLSDLRLPDKLADQAATHGISPHRVTLEITETAVMQDTAATMDVATRLRLKGFSLSIDDFGTGYSSLISLYNLPFNELKVDKSFVLDIEKNHEASVIIEILTSLGKKLNLKVCAEGIESRKALTLVKSCGCDTGQGFLFSKAVDAKTILAYAENGGFL</sequence>
<comment type="caution">
    <text evidence="4">The sequence shown here is derived from an EMBL/GenBank/DDBJ whole genome shotgun (WGS) entry which is preliminary data.</text>
</comment>
<dbReference type="Proteomes" id="UP000229730">
    <property type="component" value="Unassembled WGS sequence"/>
</dbReference>
<dbReference type="AlphaFoldDB" id="A0A2G4YSF2"/>
<dbReference type="OrthoDB" id="9814202at2"/>
<dbReference type="SMART" id="SM00448">
    <property type="entry name" value="REC"/>
    <property type="match status" value="1"/>
</dbReference>
<dbReference type="Gene3D" id="3.20.20.450">
    <property type="entry name" value="EAL domain"/>
    <property type="match status" value="1"/>
</dbReference>
<dbReference type="InterPro" id="IPR001789">
    <property type="entry name" value="Sig_transdc_resp-reg_receiver"/>
</dbReference>
<evidence type="ECO:0000259" key="3">
    <source>
        <dbReference type="PROSITE" id="PS50883"/>
    </source>
</evidence>
<dbReference type="InterPro" id="IPR050706">
    <property type="entry name" value="Cyclic-di-GMP_PDE-like"/>
</dbReference>
<keyword evidence="5" id="KW-1185">Reference proteome</keyword>
<dbReference type="InterPro" id="IPR011006">
    <property type="entry name" value="CheY-like_superfamily"/>
</dbReference>